<dbReference type="STRING" id="373668.SAMN05421786_10593"/>
<keyword evidence="2" id="KW-1185">Reference proteome</keyword>
<gene>
    <name evidence="1" type="ORF">SAMN05421786_10593</name>
</gene>
<accession>A0A1N7PDU1</accession>
<protein>
    <submittedName>
        <fullName evidence="1">Uncharacterized protein</fullName>
    </submittedName>
</protein>
<reference evidence="2" key="1">
    <citation type="submission" date="2017-01" db="EMBL/GenBank/DDBJ databases">
        <authorList>
            <person name="Varghese N."/>
            <person name="Submissions S."/>
        </authorList>
    </citation>
    <scope>NUCLEOTIDE SEQUENCE [LARGE SCALE GENOMIC DNA]</scope>
    <source>
        <strain evidence="2">DSM 18017</strain>
    </source>
</reference>
<sequence>MESTKKPNTTIAISQQDLKRLESFVRKKGLSKKEFITVSLDFFERTGLDPVKHESPKAELEKVIKRIDQIIAFIKTQEKETIRPSFEAIVSSEERIKNDLSKILKIEHFNEFIRGFNSFAMETKNSLKLLNQGNHNEH</sequence>
<name>A0A1N7PDU1_9FLAO</name>
<dbReference type="NCBIfam" id="NF041200">
    <property type="entry name" value="mob_BfmA_Nterm"/>
    <property type="match status" value="1"/>
</dbReference>
<proteinExistence type="predicted"/>
<dbReference type="RefSeq" id="WP_076552746.1">
    <property type="nucleotide sequence ID" value="NZ_FTOL01000005.1"/>
</dbReference>
<organism evidence="1 2">
    <name type="scientific">Chryseobacterium ureilyticum</name>
    <dbReference type="NCBI Taxonomy" id="373668"/>
    <lineage>
        <taxon>Bacteria</taxon>
        <taxon>Pseudomonadati</taxon>
        <taxon>Bacteroidota</taxon>
        <taxon>Flavobacteriia</taxon>
        <taxon>Flavobacteriales</taxon>
        <taxon>Weeksellaceae</taxon>
        <taxon>Chryseobacterium group</taxon>
        <taxon>Chryseobacterium</taxon>
    </lineage>
</organism>
<dbReference type="OrthoDB" id="1026365at2"/>
<dbReference type="InterPro" id="IPR048012">
    <property type="entry name" value="BfmA-like_N"/>
</dbReference>
<dbReference type="AlphaFoldDB" id="A0A1N7PDU1"/>
<evidence type="ECO:0000313" key="1">
    <source>
        <dbReference type="EMBL" id="SIT08805.1"/>
    </source>
</evidence>
<dbReference type="EMBL" id="FTOL01000005">
    <property type="protein sequence ID" value="SIT08805.1"/>
    <property type="molecule type" value="Genomic_DNA"/>
</dbReference>
<evidence type="ECO:0000313" key="2">
    <source>
        <dbReference type="Proteomes" id="UP000186744"/>
    </source>
</evidence>
<dbReference type="Proteomes" id="UP000186744">
    <property type="component" value="Unassembled WGS sequence"/>
</dbReference>